<feature type="domain" description="D-alanyl-D-alanine carboxypeptidase-like core" evidence="3">
    <location>
        <begin position="120"/>
        <end position="256"/>
    </location>
</feature>
<dbReference type="InterPro" id="IPR009045">
    <property type="entry name" value="Zn_M74/Hedgehog-like"/>
</dbReference>
<keyword evidence="5" id="KW-1185">Reference proteome</keyword>
<dbReference type="AlphaFoldDB" id="A0A923RLC5"/>
<dbReference type="SUPFAM" id="SSF55166">
    <property type="entry name" value="Hedgehog/DD-peptidase"/>
    <property type="match status" value="1"/>
</dbReference>
<dbReference type="CDD" id="cd14852">
    <property type="entry name" value="LD-carboxypeptidase"/>
    <property type="match status" value="1"/>
</dbReference>
<feature type="region of interest" description="Disordered" evidence="1">
    <location>
        <begin position="58"/>
        <end position="89"/>
    </location>
</feature>
<dbReference type="RefSeq" id="WP_186873061.1">
    <property type="nucleotide sequence ID" value="NZ_JACOOR010000002.1"/>
</dbReference>
<dbReference type="Pfam" id="PF02557">
    <property type="entry name" value="VanY"/>
    <property type="match status" value="1"/>
</dbReference>
<dbReference type="GO" id="GO:0008233">
    <property type="term" value="F:peptidase activity"/>
    <property type="evidence" value="ECO:0007669"/>
    <property type="project" value="InterPro"/>
</dbReference>
<keyword evidence="2" id="KW-0472">Membrane</keyword>
<proteinExistence type="predicted"/>
<comment type="caution">
    <text evidence="4">The sequence shown here is derived from an EMBL/GenBank/DDBJ whole genome shotgun (WGS) entry which is preliminary data.</text>
</comment>
<feature type="transmembrane region" description="Helical" evidence="2">
    <location>
        <begin position="24"/>
        <end position="47"/>
    </location>
</feature>
<dbReference type="InterPro" id="IPR052179">
    <property type="entry name" value="DD-CPase-like"/>
</dbReference>
<dbReference type="Proteomes" id="UP000649345">
    <property type="component" value="Unassembled WGS sequence"/>
</dbReference>
<dbReference type="PANTHER" id="PTHR34385">
    <property type="entry name" value="D-ALANYL-D-ALANINE CARBOXYPEPTIDASE"/>
    <property type="match status" value="1"/>
</dbReference>
<dbReference type="InterPro" id="IPR058193">
    <property type="entry name" value="VanY/YodJ_core_dom"/>
</dbReference>
<keyword evidence="2" id="KW-0812">Transmembrane</keyword>
<dbReference type="Gene3D" id="3.30.1380.10">
    <property type="match status" value="1"/>
</dbReference>
<evidence type="ECO:0000259" key="3">
    <source>
        <dbReference type="Pfam" id="PF02557"/>
    </source>
</evidence>
<evidence type="ECO:0000313" key="4">
    <source>
        <dbReference type="EMBL" id="MBC5659063.1"/>
    </source>
</evidence>
<dbReference type="PANTHER" id="PTHR34385:SF1">
    <property type="entry name" value="PEPTIDOGLYCAN L-ALANYL-D-GLUTAMATE ENDOPEPTIDASE CWLK"/>
    <property type="match status" value="1"/>
</dbReference>
<organism evidence="4 5">
    <name type="scientific">Anaerosacchariphilus hominis</name>
    <dbReference type="NCBI Taxonomy" id="2763017"/>
    <lineage>
        <taxon>Bacteria</taxon>
        <taxon>Bacillati</taxon>
        <taxon>Bacillota</taxon>
        <taxon>Clostridia</taxon>
        <taxon>Lachnospirales</taxon>
        <taxon>Lachnospiraceae</taxon>
        <taxon>Anaerosacchariphilus</taxon>
    </lineage>
</organism>
<gene>
    <name evidence="4" type="ORF">H8S44_04665</name>
</gene>
<sequence length="276" mass="31814">MQREHVYERPGRSESRRRRRQRQFYRILAAIWLMAFVLGLLCGKLVFEKETGLLARAGAEPAAEESENDRTQTAEYDNGTIDNPDGEESAGDWKLTLVNATHPMAEGYRPRVSEIENNYYFDSRAVGELQQMLADGRKQGLDFWICSAYRTMEKQTDLYNNKVSRLQAEGLSYEEAYRQAGTVVAYPGTSEHNLGLAADIVAKDYQLLDDKQAETPEAKWLEENCWRYGFILRYPTDKTGETGIIFEPWHYRYVGKEAAREIMEQGICLEEYLGMK</sequence>
<protein>
    <submittedName>
        <fullName evidence="4">M15 family metallopeptidase</fullName>
    </submittedName>
</protein>
<name>A0A923RLC5_9FIRM</name>
<accession>A0A923RLC5</accession>
<evidence type="ECO:0000256" key="1">
    <source>
        <dbReference type="SAM" id="MobiDB-lite"/>
    </source>
</evidence>
<dbReference type="InterPro" id="IPR003709">
    <property type="entry name" value="VanY-like_core_dom"/>
</dbReference>
<dbReference type="EMBL" id="JACOOR010000002">
    <property type="protein sequence ID" value="MBC5659063.1"/>
    <property type="molecule type" value="Genomic_DNA"/>
</dbReference>
<evidence type="ECO:0000313" key="5">
    <source>
        <dbReference type="Proteomes" id="UP000649345"/>
    </source>
</evidence>
<keyword evidence="2" id="KW-1133">Transmembrane helix</keyword>
<reference evidence="4" key="1">
    <citation type="submission" date="2020-08" db="EMBL/GenBank/DDBJ databases">
        <title>Genome public.</title>
        <authorList>
            <person name="Liu C."/>
            <person name="Sun Q."/>
        </authorList>
    </citation>
    <scope>NUCLEOTIDE SEQUENCE</scope>
    <source>
        <strain evidence="4">NSJ-68</strain>
    </source>
</reference>
<evidence type="ECO:0000256" key="2">
    <source>
        <dbReference type="SAM" id="Phobius"/>
    </source>
</evidence>
<dbReference type="GO" id="GO:0006508">
    <property type="term" value="P:proteolysis"/>
    <property type="evidence" value="ECO:0007669"/>
    <property type="project" value="InterPro"/>
</dbReference>